<name>F5SWZ2_9GAMM</name>
<sequence>MDDAEGYGAASTVGAGSASVAMLWRAFEKGESLSLYSKDKSVCRPMTEEQLAVWCKANFPACYGEYLRRLKH</sequence>
<dbReference type="AlphaFoldDB" id="F5SWZ2"/>
<dbReference type="STRING" id="1026882.MAMP_01879"/>
<dbReference type="Proteomes" id="UP000003544">
    <property type="component" value="Unassembled WGS sequence"/>
</dbReference>
<gene>
    <name evidence="1" type="ORF">MAMP_01879</name>
</gene>
<dbReference type="EMBL" id="AFIG01000001">
    <property type="protein sequence ID" value="EGL54885.1"/>
    <property type="molecule type" value="Genomic_DNA"/>
</dbReference>
<proteinExistence type="predicted"/>
<evidence type="ECO:0000313" key="2">
    <source>
        <dbReference type="Proteomes" id="UP000003544"/>
    </source>
</evidence>
<accession>F5SWZ2</accession>
<reference evidence="1 2" key="1">
    <citation type="journal article" date="2011" name="J. Bacteriol.">
        <title>Draft genome sequence of Methylophaga aminisulfidivorans MP T.</title>
        <authorList>
            <person name="Han G.H."/>
            <person name="Kim W."/>
            <person name="Chun J."/>
            <person name="Kim S.W."/>
        </authorList>
    </citation>
    <scope>NUCLEOTIDE SEQUENCE [LARGE SCALE GENOMIC DNA]</scope>
    <source>
        <strain evidence="2">MP(T)</strain>
    </source>
</reference>
<organism evidence="1 2">
    <name type="scientific">Methylophaga aminisulfidivorans MP</name>
    <dbReference type="NCBI Taxonomy" id="1026882"/>
    <lineage>
        <taxon>Bacteria</taxon>
        <taxon>Pseudomonadati</taxon>
        <taxon>Pseudomonadota</taxon>
        <taxon>Gammaproteobacteria</taxon>
        <taxon>Thiotrichales</taxon>
        <taxon>Piscirickettsiaceae</taxon>
        <taxon>Methylophaga</taxon>
    </lineage>
</organism>
<keyword evidence="2" id="KW-1185">Reference proteome</keyword>
<evidence type="ECO:0000313" key="1">
    <source>
        <dbReference type="EMBL" id="EGL54885.1"/>
    </source>
</evidence>
<comment type="caution">
    <text evidence="1">The sequence shown here is derived from an EMBL/GenBank/DDBJ whole genome shotgun (WGS) entry which is preliminary data.</text>
</comment>
<protein>
    <submittedName>
        <fullName evidence="1">Uncharacterized protein</fullName>
    </submittedName>
</protein>